<dbReference type="Proteomes" id="UP000284902">
    <property type="component" value="Unassembled WGS sequence"/>
</dbReference>
<reference evidence="3 4" key="1">
    <citation type="submission" date="2018-08" db="EMBL/GenBank/DDBJ databases">
        <title>A genome reference for cultivated species of the human gut microbiota.</title>
        <authorList>
            <person name="Zou Y."/>
            <person name="Xue W."/>
            <person name="Luo G."/>
        </authorList>
    </citation>
    <scope>NUCLEOTIDE SEQUENCE [LARGE SCALE GENOMIC DNA]</scope>
    <source>
        <strain evidence="2 4">AM25-1LB</strain>
        <strain evidence="1 3">TF11-7</strain>
    </source>
</reference>
<dbReference type="GO" id="GO:0005829">
    <property type="term" value="C:cytosol"/>
    <property type="evidence" value="ECO:0007669"/>
    <property type="project" value="TreeGrafter"/>
</dbReference>
<evidence type="ECO:0000313" key="3">
    <source>
        <dbReference type="Proteomes" id="UP000260793"/>
    </source>
</evidence>
<dbReference type="GO" id="GO:0016787">
    <property type="term" value="F:hydrolase activity"/>
    <property type="evidence" value="ECO:0007669"/>
    <property type="project" value="UniProtKB-KW"/>
</dbReference>
<proteinExistence type="predicted"/>
<dbReference type="PANTHER" id="PTHR43434">
    <property type="entry name" value="PHOSPHOGLYCOLATE PHOSPHATASE"/>
    <property type="match status" value="1"/>
</dbReference>
<dbReference type="FunFam" id="3.40.50.1000:FF:000022">
    <property type="entry name" value="Phosphoglycolate phosphatase"/>
    <property type="match status" value="1"/>
</dbReference>
<accession>A0A3E4LHD6</accession>
<gene>
    <name evidence="2" type="ORF">DW672_13385</name>
    <name evidence="1" type="ORF">DXD17_14000</name>
</gene>
<dbReference type="SUPFAM" id="SSF56784">
    <property type="entry name" value="HAD-like"/>
    <property type="match status" value="1"/>
</dbReference>
<evidence type="ECO:0000313" key="1">
    <source>
        <dbReference type="EMBL" id="RGK36602.1"/>
    </source>
</evidence>
<dbReference type="Pfam" id="PF13419">
    <property type="entry name" value="HAD_2"/>
    <property type="match status" value="1"/>
</dbReference>
<dbReference type="EMBL" id="QRHG01000059">
    <property type="protein sequence ID" value="RHF55886.1"/>
    <property type="molecule type" value="Genomic_DNA"/>
</dbReference>
<keyword evidence="1" id="KW-0378">Hydrolase</keyword>
<dbReference type="SFLD" id="SFLDG01129">
    <property type="entry name" value="C1.5:_HAD__Beta-PGM__Phosphata"/>
    <property type="match status" value="1"/>
</dbReference>
<dbReference type="RefSeq" id="WP_005609234.1">
    <property type="nucleotide sequence ID" value="NZ_CABKOA010000040.1"/>
</dbReference>
<evidence type="ECO:0000313" key="2">
    <source>
        <dbReference type="EMBL" id="RHF55886.1"/>
    </source>
</evidence>
<dbReference type="InterPro" id="IPR023198">
    <property type="entry name" value="PGP-like_dom2"/>
</dbReference>
<dbReference type="CDD" id="cd04302">
    <property type="entry name" value="HAD_5NT"/>
    <property type="match status" value="1"/>
</dbReference>
<dbReference type="InterPro" id="IPR036412">
    <property type="entry name" value="HAD-like_sf"/>
</dbReference>
<dbReference type="EMBL" id="QSQN01000057">
    <property type="protein sequence ID" value="RGK36602.1"/>
    <property type="molecule type" value="Genomic_DNA"/>
</dbReference>
<organism evidence="1 3">
    <name type="scientific">[Ruminococcus] lactaris</name>
    <dbReference type="NCBI Taxonomy" id="46228"/>
    <lineage>
        <taxon>Bacteria</taxon>
        <taxon>Bacillati</taxon>
        <taxon>Bacillota</taxon>
        <taxon>Clostridia</taxon>
        <taxon>Lachnospirales</taxon>
        <taxon>Lachnospiraceae</taxon>
        <taxon>Mediterraneibacter</taxon>
    </lineage>
</organism>
<dbReference type="SFLD" id="SFLDS00003">
    <property type="entry name" value="Haloacid_Dehalogenase"/>
    <property type="match status" value="1"/>
</dbReference>
<dbReference type="Gene3D" id="1.10.150.240">
    <property type="entry name" value="Putative phosphatase, domain 2"/>
    <property type="match status" value="1"/>
</dbReference>
<dbReference type="Gene3D" id="3.40.50.1000">
    <property type="entry name" value="HAD superfamily/HAD-like"/>
    <property type="match status" value="1"/>
</dbReference>
<dbReference type="InterPro" id="IPR050155">
    <property type="entry name" value="HAD-like_hydrolase_sf"/>
</dbReference>
<dbReference type="PANTHER" id="PTHR43434:SF20">
    <property type="entry name" value="5'-NUCLEOTIDASE"/>
    <property type="match status" value="1"/>
</dbReference>
<dbReference type="GeneID" id="77334278"/>
<dbReference type="GO" id="GO:0004713">
    <property type="term" value="F:protein tyrosine kinase activity"/>
    <property type="evidence" value="ECO:0007669"/>
    <property type="project" value="TreeGrafter"/>
</dbReference>
<name>A0A3E4LHD6_9FIRM</name>
<dbReference type="AlphaFoldDB" id="A0A3E4LHD6"/>
<sequence length="220" mass="24707">MEISTVLFDLDGTLTDSGSGIINSVKYALKKAGREIPPEDELRKFIGPPLQEQFMKCCEIEEKEAAEMVGLYREYYQEKGIFDNWVYEGVMEMLKTLKEAGLTIVMATSKPEKFAKMIAEHFGFAKYFDLIGGACMNGARTKKQEVIQYVLGQCEEKDLEKIRMVGDRCYDIEGANREGIRAIGVLYGYGSKEELEEAGADGLAETPEEVVRMILNGMHP</sequence>
<comment type="caution">
    <text evidence="1">The sequence shown here is derived from an EMBL/GenBank/DDBJ whole genome shotgun (WGS) entry which is preliminary data.</text>
</comment>
<dbReference type="InterPro" id="IPR023214">
    <property type="entry name" value="HAD_sf"/>
</dbReference>
<protein>
    <submittedName>
        <fullName evidence="1">HAD family hydrolase</fullName>
    </submittedName>
</protein>
<dbReference type="Proteomes" id="UP000260793">
    <property type="component" value="Unassembled WGS sequence"/>
</dbReference>
<dbReference type="InterPro" id="IPR041492">
    <property type="entry name" value="HAD_2"/>
</dbReference>
<evidence type="ECO:0000313" key="4">
    <source>
        <dbReference type="Proteomes" id="UP000284902"/>
    </source>
</evidence>